<evidence type="ECO:0000313" key="2">
    <source>
        <dbReference type="EMBL" id="ETO68437.1"/>
    </source>
</evidence>
<gene>
    <name evidence="2" type="ORF">F444_14700</name>
</gene>
<dbReference type="AlphaFoldDB" id="A0A080ZP76"/>
<comment type="caution">
    <text evidence="2">The sequence shown here is derived from an EMBL/GenBank/DDBJ whole genome shotgun (WGS) entry which is preliminary data.</text>
</comment>
<name>A0A080ZP76_PHYNI</name>
<organism evidence="2 3">
    <name type="scientific">Phytophthora nicotianae P1976</name>
    <dbReference type="NCBI Taxonomy" id="1317066"/>
    <lineage>
        <taxon>Eukaryota</taxon>
        <taxon>Sar</taxon>
        <taxon>Stramenopiles</taxon>
        <taxon>Oomycota</taxon>
        <taxon>Peronosporomycetes</taxon>
        <taxon>Peronosporales</taxon>
        <taxon>Peronosporaceae</taxon>
        <taxon>Phytophthora</taxon>
    </lineage>
</organism>
<dbReference type="OrthoDB" id="128191at2759"/>
<feature type="compositionally biased region" description="Basic and acidic residues" evidence="1">
    <location>
        <begin position="175"/>
        <end position="189"/>
    </location>
</feature>
<feature type="compositionally biased region" description="Low complexity" evidence="1">
    <location>
        <begin position="153"/>
        <end position="167"/>
    </location>
</feature>
<reference evidence="2 3" key="1">
    <citation type="submission" date="2013-11" db="EMBL/GenBank/DDBJ databases">
        <title>The Genome Sequence of Phytophthora parasitica P1976.</title>
        <authorList>
            <consortium name="The Broad Institute Genomics Platform"/>
            <person name="Russ C."/>
            <person name="Tyler B."/>
            <person name="Panabieres F."/>
            <person name="Shan W."/>
            <person name="Tripathy S."/>
            <person name="Grunwald N."/>
            <person name="Machado M."/>
            <person name="Johnson C.S."/>
            <person name="Walker B."/>
            <person name="Young S."/>
            <person name="Zeng Q."/>
            <person name="Gargeya S."/>
            <person name="Fitzgerald M."/>
            <person name="Haas B."/>
            <person name="Abouelleil A."/>
            <person name="Allen A.W."/>
            <person name="Alvarado L."/>
            <person name="Arachchi H.M."/>
            <person name="Berlin A.M."/>
            <person name="Chapman S.B."/>
            <person name="Gainer-Dewar J."/>
            <person name="Goldberg J."/>
            <person name="Griggs A."/>
            <person name="Gujja S."/>
            <person name="Hansen M."/>
            <person name="Howarth C."/>
            <person name="Imamovic A."/>
            <person name="Ireland A."/>
            <person name="Larimer J."/>
            <person name="McCowan C."/>
            <person name="Murphy C."/>
            <person name="Pearson M."/>
            <person name="Poon T.W."/>
            <person name="Priest M."/>
            <person name="Roberts A."/>
            <person name="Saif S."/>
            <person name="Shea T."/>
            <person name="Sisk P."/>
            <person name="Sykes S."/>
            <person name="Wortman J."/>
            <person name="Nusbaum C."/>
            <person name="Birren B."/>
        </authorList>
    </citation>
    <scope>NUCLEOTIDE SEQUENCE [LARGE SCALE GENOMIC DNA]</scope>
    <source>
        <strain evidence="2 3">P1976</strain>
    </source>
</reference>
<feature type="compositionally biased region" description="Polar residues" evidence="1">
    <location>
        <begin position="108"/>
        <end position="127"/>
    </location>
</feature>
<feature type="region of interest" description="Disordered" evidence="1">
    <location>
        <begin position="101"/>
        <end position="189"/>
    </location>
</feature>
<dbReference type="EMBL" id="ANJA01002642">
    <property type="protein sequence ID" value="ETO68437.1"/>
    <property type="molecule type" value="Genomic_DNA"/>
</dbReference>
<protein>
    <submittedName>
        <fullName evidence="2">Uncharacterized protein</fullName>
    </submittedName>
</protein>
<proteinExistence type="predicted"/>
<sequence>MTARHHRVLNGTTKYNNALERGTSIADTMSRNGTRVFGEMMEALEKFEGVVKDGVAPFVERVDIEPLPQLLSLTFSFDNDDTARGDTITRASFSTVRSKYDHSDASSDEQPSTQITEQEVLGTSSYRNGKWAGAIHGESHGGKPSTTKRDHPSSSSNSSGFFVVSKSTKLRKKQGKAEKRQRVARNKETASRLVQGTLVPTLPMLTIREAPKSRTAIAGIYTDDKCTTDTRFVFSREFVEKVQTAIRRFRKTFAVDCEDDSVGVCVSRFGIFMLKDIKAMDQWHTCMEFLAQTEDAMNWAVSTCMKRFTIPEELSNGVTTEPREHLKCNQEAVASRRARDIV</sequence>
<feature type="compositionally biased region" description="Basic and acidic residues" evidence="1">
    <location>
        <begin position="137"/>
        <end position="152"/>
    </location>
</feature>
<evidence type="ECO:0000256" key="1">
    <source>
        <dbReference type="SAM" id="MobiDB-lite"/>
    </source>
</evidence>
<evidence type="ECO:0000313" key="3">
    <source>
        <dbReference type="Proteomes" id="UP000028582"/>
    </source>
</evidence>
<dbReference type="Proteomes" id="UP000028582">
    <property type="component" value="Unassembled WGS sequence"/>
</dbReference>
<accession>A0A080ZP76</accession>